<sequence length="590" mass="64405">MAGNGQAGPALNHPQVAEDMNLFHKQHPSTPPPRFSSPSRLQSRTTKAERAFRTAAKRAATSTLLQGIVWTALGALAVLLHYGMLPVPDITEEIEKWNSWEFIMYNMYFKENAALPDLPEEGVVSATQMLYFSIATLAANALMLLLSFVLLTRLCCGANPRADLAAVVLWAASVIVVTTVDVMVAAAMVRDLVLLESWQKYWPDDGFTALRLCPGAVLALALRGGVLLLANVACMLLVLRRLHNYRNQGDAASASQAATKADGPIDGFLYPNGDKEGMDNPVFVPDEAEHPWRTFKPDQNGNQRANAHPGHDLGYLSKDDPEDISHLMWMEEVDKHVDVHVRRGRLEDRPPPHHRYGFVEDAPPQHHVEDHHLSQHFPSGRLRAALGPLSPGPLPVGYPETGQGLRLSRAALADPPSHVPSHALFQAPTQTHYQGPPQAPSHALFQAPTQTHYQGPPQAPSHALFQPPSQTHYQGPPQAPSHALFQPPSQTHYQGPPQAPSHALFQPPSQAPSHALFQAPSQTHYQGPSQAPSHALFQPPSQPHFQAPQAPALPPVDYSPPARRRGDGGAADRALAAGRANLRPVRQDRF</sequence>
<dbReference type="RefSeq" id="XP_034255751.1">
    <property type="nucleotide sequence ID" value="XM_034399860.1"/>
</dbReference>
<feature type="region of interest" description="Disordered" evidence="1">
    <location>
        <begin position="450"/>
        <end position="590"/>
    </location>
</feature>
<keyword evidence="2" id="KW-1133">Transmembrane helix</keyword>
<gene>
    <name evidence="4" type="primary">LOC117653880</name>
</gene>
<feature type="region of interest" description="Disordered" evidence="1">
    <location>
        <begin position="291"/>
        <end position="316"/>
    </location>
</feature>
<feature type="transmembrane region" description="Helical" evidence="2">
    <location>
        <begin position="164"/>
        <end position="189"/>
    </location>
</feature>
<evidence type="ECO:0000256" key="1">
    <source>
        <dbReference type="SAM" id="MobiDB-lite"/>
    </source>
</evidence>
<dbReference type="OrthoDB" id="8054395at2759"/>
<evidence type="ECO:0000313" key="3">
    <source>
        <dbReference type="Proteomes" id="UP000515158"/>
    </source>
</evidence>
<reference evidence="4" key="1">
    <citation type="submission" date="2025-08" db="UniProtKB">
        <authorList>
            <consortium name="RefSeq"/>
        </authorList>
    </citation>
    <scope>IDENTIFICATION</scope>
    <source>
        <tissue evidence="4">Total insect</tissue>
    </source>
</reference>
<feature type="transmembrane region" description="Helical" evidence="2">
    <location>
        <begin position="129"/>
        <end position="152"/>
    </location>
</feature>
<feature type="compositionally biased region" description="Low complexity" evidence="1">
    <location>
        <begin position="36"/>
        <end position="45"/>
    </location>
</feature>
<name>A0A6P9AJX5_THRPL</name>
<organism evidence="4">
    <name type="scientific">Thrips palmi</name>
    <name type="common">Melon thrips</name>
    <dbReference type="NCBI Taxonomy" id="161013"/>
    <lineage>
        <taxon>Eukaryota</taxon>
        <taxon>Metazoa</taxon>
        <taxon>Ecdysozoa</taxon>
        <taxon>Arthropoda</taxon>
        <taxon>Hexapoda</taxon>
        <taxon>Insecta</taxon>
        <taxon>Pterygota</taxon>
        <taxon>Neoptera</taxon>
        <taxon>Paraneoptera</taxon>
        <taxon>Thysanoptera</taxon>
        <taxon>Terebrantia</taxon>
        <taxon>Thripoidea</taxon>
        <taxon>Thripidae</taxon>
        <taxon>Thrips</taxon>
    </lineage>
</organism>
<feature type="compositionally biased region" description="Low complexity" evidence="1">
    <location>
        <begin position="571"/>
        <end position="583"/>
    </location>
</feature>
<feature type="transmembrane region" description="Helical" evidence="2">
    <location>
        <begin position="209"/>
        <end position="239"/>
    </location>
</feature>
<keyword evidence="2" id="KW-0812">Transmembrane</keyword>
<accession>A0A6P9AJX5</accession>
<feature type="transmembrane region" description="Helical" evidence="2">
    <location>
        <begin position="63"/>
        <end position="82"/>
    </location>
</feature>
<feature type="compositionally biased region" description="Polar residues" evidence="1">
    <location>
        <begin position="519"/>
        <end position="532"/>
    </location>
</feature>
<dbReference type="InParanoid" id="A0A6P9AJX5"/>
<feature type="region of interest" description="Disordered" evidence="1">
    <location>
        <begin position="23"/>
        <end position="48"/>
    </location>
</feature>
<protein>
    <submittedName>
        <fullName evidence="4">Uncharacterized protein LOC117653880</fullName>
    </submittedName>
</protein>
<dbReference type="KEGG" id="tpal:117653880"/>
<evidence type="ECO:0000313" key="4">
    <source>
        <dbReference type="RefSeq" id="XP_034255751.1"/>
    </source>
</evidence>
<keyword evidence="2" id="KW-0472">Membrane</keyword>
<keyword evidence="3" id="KW-1185">Reference proteome</keyword>
<proteinExistence type="predicted"/>
<dbReference type="GeneID" id="117653880"/>
<evidence type="ECO:0000256" key="2">
    <source>
        <dbReference type="SAM" id="Phobius"/>
    </source>
</evidence>
<dbReference type="AlphaFoldDB" id="A0A6P9AJX5"/>
<dbReference type="Proteomes" id="UP000515158">
    <property type="component" value="Unplaced"/>
</dbReference>